<dbReference type="AlphaFoldDB" id="A0ABD1YHF5"/>
<dbReference type="GO" id="GO:0016020">
    <property type="term" value="C:membrane"/>
    <property type="evidence" value="ECO:0007669"/>
    <property type="project" value="UniProtKB-SubCell"/>
</dbReference>
<feature type="transmembrane region" description="Helical" evidence="7">
    <location>
        <begin position="150"/>
        <end position="168"/>
    </location>
</feature>
<evidence type="ECO:0000256" key="1">
    <source>
        <dbReference type="ARBA" id="ARBA00004141"/>
    </source>
</evidence>
<evidence type="ECO:0000313" key="9">
    <source>
        <dbReference type="Proteomes" id="UP001605036"/>
    </source>
</evidence>
<dbReference type="InterPro" id="IPR000109">
    <property type="entry name" value="POT_fam"/>
</dbReference>
<feature type="transmembrane region" description="Helical" evidence="7">
    <location>
        <begin position="341"/>
        <end position="361"/>
    </location>
</feature>
<feature type="transmembrane region" description="Helical" evidence="7">
    <location>
        <begin position="552"/>
        <end position="573"/>
    </location>
</feature>
<evidence type="ECO:0000256" key="5">
    <source>
        <dbReference type="ARBA" id="ARBA00023136"/>
    </source>
</evidence>
<feature type="transmembrane region" description="Helical" evidence="7">
    <location>
        <begin position="199"/>
        <end position="221"/>
    </location>
</feature>
<feature type="transmembrane region" description="Helical" evidence="7">
    <location>
        <begin position="82"/>
        <end position="100"/>
    </location>
</feature>
<feature type="transmembrane region" description="Helical" evidence="7">
    <location>
        <begin position="107"/>
        <end position="130"/>
    </location>
</feature>
<evidence type="ECO:0000256" key="6">
    <source>
        <dbReference type="SAM" id="MobiDB-lite"/>
    </source>
</evidence>
<evidence type="ECO:0000256" key="7">
    <source>
        <dbReference type="SAM" id="Phobius"/>
    </source>
</evidence>
<accession>A0ABD1YHF5</accession>
<dbReference type="Gene3D" id="1.20.1250.20">
    <property type="entry name" value="MFS general substrate transporter like domains"/>
    <property type="match status" value="1"/>
</dbReference>
<comment type="similarity">
    <text evidence="2">Belongs to the major facilitator superfamily. Proton-dependent oligopeptide transporter (POT/PTR) (TC 2.A.17) family.</text>
</comment>
<dbReference type="SUPFAM" id="SSF103473">
    <property type="entry name" value="MFS general substrate transporter"/>
    <property type="match status" value="1"/>
</dbReference>
<evidence type="ECO:0000256" key="3">
    <source>
        <dbReference type="ARBA" id="ARBA00022692"/>
    </source>
</evidence>
<gene>
    <name evidence="8" type="ORF">R1flu_014912</name>
</gene>
<proteinExistence type="inferred from homology"/>
<dbReference type="Pfam" id="PF00854">
    <property type="entry name" value="PTR2"/>
    <property type="match status" value="1"/>
</dbReference>
<evidence type="ECO:0000256" key="4">
    <source>
        <dbReference type="ARBA" id="ARBA00022989"/>
    </source>
</evidence>
<sequence length="599" mass="65832">MSNSSTAGPNDKDLIGNYTANDTVDHKGRPANKARTGGWRSTPFIFGTELAEKTSAFGAQFNMVNYLVGVKFLPKAYSANLVTNYLGTGYLVTLVGGTVADTFLGRFWTIAVAAFIQMTGFIVLMLTAYLPSLNNQHCNEAANGKSSCRAAHGTSLSVIYLGVYLIALGTGGIKACVSAFGADQFDADDPKEAKQLPHYFNVFFGSLELGSLLASTLLVWIQDHKGFKWGYAVEASVMCIALLLLFSGRRLYRYRVPKGSPFTPVIRVLVAAFRNRKLLKPGPQSRFYYGPEEKAPALVPRTRNLRFLEKAAMLKEGELVEEEPNPWKLTRMQDVEDTKMLLRLLPILFFSFFYWTCAVQVSTFTVYQVATMDRKLGSMEVPTGAVGGVFLTVSILLTLILYDRVLIPLIKHFTGNPNGISPLRKIGVGLVTPIFAMLVAALIEGKRLNLAKDVGAQDSPTMTLPMSMFWLVPQYFILGFGQAFIYVGSLEFFYTESPRNLQSLGTALVSCSMSIGVFASSAIVSSVNSATKHHRDGIWLGDNMNRNHLDRYYWVLGGLSLINLGCFAVAAWYHESVTKSTSLVAADPNASPQRESSRL</sequence>
<dbReference type="PANTHER" id="PTHR11654">
    <property type="entry name" value="OLIGOPEPTIDE TRANSPORTER-RELATED"/>
    <property type="match status" value="1"/>
</dbReference>
<feature type="transmembrane region" description="Helical" evidence="7">
    <location>
        <begin position="423"/>
        <end position="443"/>
    </location>
</feature>
<name>A0ABD1YHF5_9MARC</name>
<keyword evidence="9" id="KW-1185">Reference proteome</keyword>
<evidence type="ECO:0000313" key="8">
    <source>
        <dbReference type="EMBL" id="KAL2630226.1"/>
    </source>
</evidence>
<dbReference type="EMBL" id="JBHFFA010000004">
    <property type="protein sequence ID" value="KAL2630226.1"/>
    <property type="molecule type" value="Genomic_DNA"/>
</dbReference>
<organism evidence="8 9">
    <name type="scientific">Riccia fluitans</name>
    <dbReference type="NCBI Taxonomy" id="41844"/>
    <lineage>
        <taxon>Eukaryota</taxon>
        <taxon>Viridiplantae</taxon>
        <taxon>Streptophyta</taxon>
        <taxon>Embryophyta</taxon>
        <taxon>Marchantiophyta</taxon>
        <taxon>Marchantiopsida</taxon>
        <taxon>Marchantiidae</taxon>
        <taxon>Marchantiales</taxon>
        <taxon>Ricciaceae</taxon>
        <taxon>Riccia</taxon>
    </lineage>
</organism>
<feature type="region of interest" description="Disordered" evidence="6">
    <location>
        <begin position="1"/>
        <end position="35"/>
    </location>
</feature>
<feature type="transmembrane region" description="Helical" evidence="7">
    <location>
        <begin position="475"/>
        <end position="494"/>
    </location>
</feature>
<feature type="transmembrane region" description="Helical" evidence="7">
    <location>
        <begin position="227"/>
        <end position="246"/>
    </location>
</feature>
<evidence type="ECO:0000256" key="2">
    <source>
        <dbReference type="ARBA" id="ARBA00005982"/>
    </source>
</evidence>
<reference evidence="8 9" key="1">
    <citation type="submission" date="2024-09" db="EMBL/GenBank/DDBJ databases">
        <title>Chromosome-scale assembly of Riccia fluitans.</title>
        <authorList>
            <person name="Paukszto L."/>
            <person name="Sawicki J."/>
            <person name="Karawczyk K."/>
            <person name="Piernik-Szablinska J."/>
            <person name="Szczecinska M."/>
            <person name="Mazdziarz M."/>
        </authorList>
    </citation>
    <scope>NUCLEOTIDE SEQUENCE [LARGE SCALE GENOMIC DNA]</scope>
    <source>
        <strain evidence="8">Rf_01</strain>
        <tissue evidence="8">Aerial parts of the thallus</tissue>
    </source>
</reference>
<feature type="transmembrane region" description="Helical" evidence="7">
    <location>
        <begin position="381"/>
        <end position="402"/>
    </location>
</feature>
<comment type="caution">
    <text evidence="8">The sequence shown here is derived from an EMBL/GenBank/DDBJ whole genome shotgun (WGS) entry which is preliminary data.</text>
</comment>
<comment type="subcellular location">
    <subcellularLocation>
        <location evidence="1">Membrane</location>
        <topology evidence="1">Multi-pass membrane protein</topology>
    </subcellularLocation>
</comment>
<dbReference type="Proteomes" id="UP001605036">
    <property type="component" value="Unassembled WGS sequence"/>
</dbReference>
<protein>
    <submittedName>
        <fullName evidence="8">Uncharacterized protein</fullName>
    </submittedName>
</protein>
<dbReference type="InterPro" id="IPR036259">
    <property type="entry name" value="MFS_trans_sf"/>
</dbReference>
<keyword evidence="5 7" id="KW-0472">Membrane</keyword>
<keyword evidence="3 7" id="KW-0812">Transmembrane</keyword>
<keyword evidence="4 7" id="KW-1133">Transmembrane helix</keyword>